<feature type="domain" description="Type II methyltransferase M.Eco57I C-terminal" evidence="8">
    <location>
        <begin position="261"/>
        <end position="512"/>
    </location>
</feature>
<evidence type="ECO:0000256" key="3">
    <source>
        <dbReference type="ARBA" id="ARBA00022603"/>
    </source>
</evidence>
<keyword evidence="5" id="KW-0949">S-adenosyl-L-methionine</keyword>
<dbReference type="Proteomes" id="UP001318682">
    <property type="component" value="Plasmid pROLI24"/>
</dbReference>
<sequence>MNFKEFETPEKLRGGYYTPHDLATFLVRWIENASPSRVLEPSCGDGVFLDALGQRSFSKPVLGFELDEVEAKKSKDRAASVGLSNVDIQATDFLGWALKAMDSKSERFDAVIGNPPFIRYQYLPPLFQGRAQAIFEKLGCKFTKHTNAWVSFILASFELLRPGGRLAMVVPAEIIHVMHAQSLRSYLGENARRLVVVDPEELWFEGTLQGAVLLMAEKKRRKSDYAEGLGIYPVRGRDFLKLDPEEVFNGTAPINGKTVEGKWTRALLTPSTRDLLDELIEAKVAHRFDDIAQVDVGIVTGANKFFLVHDETVARFKLEKWAHPMFGRSEHCPGVVYDEDQHQANALKGKPTNFIWFQDTGVEKTAAGRRYIQQGEAEDLHTRYKCRIRKVWYSVPSVYSTEVGMLKRSHDTPRLILNKIGAYTTDTSYRIRAKEGTADQLVYGFLNGLTALSAELEGRHYGGGVLELVPSEIEKLLLPPPSRIKPRVAELDKAVRTMSMDDVLALQTKRVLGDMGLSKKDQGELLSGWNRLRNRRHRVSSEAA</sequence>
<dbReference type="GO" id="GO:0032259">
    <property type="term" value="P:methylation"/>
    <property type="evidence" value="ECO:0007669"/>
    <property type="project" value="UniProtKB-KW"/>
</dbReference>
<keyword evidence="9" id="KW-0614">Plasmid</keyword>
<dbReference type="CDD" id="cd02440">
    <property type="entry name" value="AdoMet_MTases"/>
    <property type="match status" value="1"/>
</dbReference>
<evidence type="ECO:0000313" key="9">
    <source>
        <dbReference type="EMBL" id="WVX51715.1"/>
    </source>
</evidence>
<dbReference type="EC" id="2.1.1.72" evidence="2"/>
<evidence type="ECO:0000259" key="7">
    <source>
        <dbReference type="Pfam" id="PF07669"/>
    </source>
</evidence>
<dbReference type="GO" id="GO:0009007">
    <property type="term" value="F:site-specific DNA-methyltransferase (adenine-specific) activity"/>
    <property type="evidence" value="ECO:0007669"/>
    <property type="project" value="UniProtKB-EC"/>
</dbReference>
<organism evidence="9 10">
    <name type="scientific">Roseobacter fucihabitans</name>
    <dbReference type="NCBI Taxonomy" id="1537242"/>
    <lineage>
        <taxon>Bacteria</taxon>
        <taxon>Pseudomonadati</taxon>
        <taxon>Pseudomonadota</taxon>
        <taxon>Alphaproteobacteria</taxon>
        <taxon>Rhodobacterales</taxon>
        <taxon>Roseobacteraceae</taxon>
        <taxon>Roseobacter</taxon>
    </lineage>
</organism>
<keyword evidence="10" id="KW-1185">Reference proteome</keyword>
<dbReference type="Pfam" id="PF07669">
    <property type="entry name" value="Eco57I"/>
    <property type="match status" value="1"/>
</dbReference>
<evidence type="ECO:0000256" key="2">
    <source>
        <dbReference type="ARBA" id="ARBA00011900"/>
    </source>
</evidence>
<evidence type="ECO:0000256" key="5">
    <source>
        <dbReference type="ARBA" id="ARBA00022691"/>
    </source>
</evidence>
<keyword evidence="3 9" id="KW-0489">Methyltransferase</keyword>
<dbReference type="PRINTS" id="PR00507">
    <property type="entry name" value="N12N6MTFRASE"/>
</dbReference>
<evidence type="ECO:0000259" key="8">
    <source>
        <dbReference type="Pfam" id="PF22837"/>
    </source>
</evidence>
<dbReference type="PANTHER" id="PTHR33841:SF5">
    <property type="entry name" value="DNA METHYLASE (MODIFICATION METHYLASE) (METHYLTRANSFERASE)-RELATED"/>
    <property type="match status" value="1"/>
</dbReference>
<dbReference type="EMBL" id="CP143427">
    <property type="protein sequence ID" value="WVX51715.1"/>
    <property type="molecule type" value="Genomic_DNA"/>
</dbReference>
<dbReference type="InterPro" id="IPR011639">
    <property type="entry name" value="MethylTrfase_TaqI-like_dom"/>
</dbReference>
<dbReference type="Gene3D" id="3.40.50.150">
    <property type="entry name" value="Vaccinia Virus protein VP39"/>
    <property type="match status" value="1"/>
</dbReference>
<dbReference type="PROSITE" id="PS00092">
    <property type="entry name" value="N6_MTASE"/>
    <property type="match status" value="1"/>
</dbReference>
<gene>
    <name evidence="9" type="ORF">ROLI_048170</name>
</gene>
<comment type="catalytic activity">
    <reaction evidence="6">
        <text>a 2'-deoxyadenosine in DNA + S-adenosyl-L-methionine = an N(6)-methyl-2'-deoxyadenosine in DNA + S-adenosyl-L-homocysteine + H(+)</text>
        <dbReference type="Rhea" id="RHEA:15197"/>
        <dbReference type="Rhea" id="RHEA-COMP:12418"/>
        <dbReference type="Rhea" id="RHEA-COMP:12419"/>
        <dbReference type="ChEBI" id="CHEBI:15378"/>
        <dbReference type="ChEBI" id="CHEBI:57856"/>
        <dbReference type="ChEBI" id="CHEBI:59789"/>
        <dbReference type="ChEBI" id="CHEBI:90615"/>
        <dbReference type="ChEBI" id="CHEBI:90616"/>
        <dbReference type="EC" id="2.1.1.72"/>
    </reaction>
</comment>
<dbReference type="InterPro" id="IPR050953">
    <property type="entry name" value="N4_N6_ade-DNA_methylase"/>
</dbReference>
<feature type="domain" description="Type II methyltransferase M.TaqI-like" evidence="7">
    <location>
        <begin position="95"/>
        <end position="198"/>
    </location>
</feature>
<comment type="similarity">
    <text evidence="1">Belongs to the N(4)/N(6)-methyltransferase family.</text>
</comment>
<evidence type="ECO:0000313" key="10">
    <source>
        <dbReference type="Proteomes" id="UP001318682"/>
    </source>
</evidence>
<keyword evidence="4 9" id="KW-0808">Transferase</keyword>
<dbReference type="Pfam" id="PF22837">
    <property type="entry name" value="M_Eco57I_C"/>
    <property type="match status" value="1"/>
</dbReference>
<dbReference type="RefSeq" id="WP_187432353.1">
    <property type="nucleotide sequence ID" value="NZ_CP143427.1"/>
</dbReference>
<name>A0ABZ2C2X7_9RHOB</name>
<dbReference type="InterPro" id="IPR054520">
    <property type="entry name" value="M_Eco57I_C"/>
</dbReference>
<evidence type="ECO:0000256" key="4">
    <source>
        <dbReference type="ARBA" id="ARBA00022679"/>
    </source>
</evidence>
<accession>A0ABZ2C2X7</accession>
<dbReference type="InterPro" id="IPR002052">
    <property type="entry name" value="DNA_methylase_N6_adenine_CS"/>
</dbReference>
<geneLocation type="plasmid" evidence="9 10">
    <name>pROLI24</name>
</geneLocation>
<dbReference type="InterPro" id="IPR029063">
    <property type="entry name" value="SAM-dependent_MTases_sf"/>
</dbReference>
<reference evidence="9 10" key="1">
    <citation type="submission" date="2024-01" db="EMBL/GenBank/DDBJ databases">
        <title>Roseobacter fucihabitans sp. nov., isolated from the brown alga Fucus spiralis.</title>
        <authorList>
            <person name="Hahnke S."/>
            <person name="Berger M."/>
            <person name="Schlingloff A."/>
            <person name="Athale I."/>
            <person name="Neumann-Schaal M."/>
            <person name="Adenaya A."/>
            <person name="Poehlein A."/>
            <person name="Daniel R."/>
            <person name="Pertersen J."/>
            <person name="Brinkhoff T."/>
        </authorList>
    </citation>
    <scope>NUCLEOTIDE SEQUENCE [LARGE SCALE GENOMIC DNA]</scope>
    <source>
        <strain evidence="9 10">B14</strain>
        <plasmid evidence="9 10">pROLI24</plasmid>
    </source>
</reference>
<evidence type="ECO:0000256" key="1">
    <source>
        <dbReference type="ARBA" id="ARBA00006594"/>
    </source>
</evidence>
<evidence type="ECO:0000256" key="6">
    <source>
        <dbReference type="ARBA" id="ARBA00047942"/>
    </source>
</evidence>
<protein>
    <recommendedName>
        <fullName evidence="2">site-specific DNA-methyltransferase (adenine-specific)</fullName>
        <ecNumber evidence="2">2.1.1.72</ecNumber>
    </recommendedName>
</protein>
<dbReference type="SUPFAM" id="SSF53335">
    <property type="entry name" value="S-adenosyl-L-methionine-dependent methyltransferases"/>
    <property type="match status" value="1"/>
</dbReference>
<dbReference type="PANTHER" id="PTHR33841">
    <property type="entry name" value="DNA METHYLTRANSFERASE YEEA-RELATED"/>
    <property type="match status" value="1"/>
</dbReference>
<proteinExistence type="inferred from homology"/>